<keyword evidence="3" id="KW-1185">Reference proteome</keyword>
<reference evidence="2" key="1">
    <citation type="submission" date="2020-08" db="EMBL/GenBank/DDBJ databases">
        <title>Whole genome shotgun sequence of Actinocatenispora sera NBRC 101916.</title>
        <authorList>
            <person name="Komaki H."/>
            <person name="Tamura T."/>
        </authorList>
    </citation>
    <scope>NUCLEOTIDE SEQUENCE</scope>
    <source>
        <strain evidence="2">NBRC 101916</strain>
    </source>
</reference>
<evidence type="ECO:0000256" key="1">
    <source>
        <dbReference type="SAM" id="MobiDB-lite"/>
    </source>
</evidence>
<feature type="region of interest" description="Disordered" evidence="1">
    <location>
        <begin position="1"/>
        <end position="28"/>
    </location>
</feature>
<sequence length="96" mass="10224">MTGNRDDAIKAMASDDWSGAQVERSPRRASTVFSVRLPAELADWLAGEADHRHGTPSTVLRDLVAAAARAAHSDSTVTLRLSDLHRAIDALAHPAA</sequence>
<dbReference type="Proteomes" id="UP000680750">
    <property type="component" value="Chromosome"/>
</dbReference>
<dbReference type="RefSeq" id="WP_030444379.1">
    <property type="nucleotide sequence ID" value="NZ_AP023354.1"/>
</dbReference>
<name>A0A810L7N9_9ACTN</name>
<dbReference type="OrthoDB" id="3295976at2"/>
<evidence type="ECO:0000313" key="2">
    <source>
        <dbReference type="EMBL" id="BCJ31323.1"/>
    </source>
</evidence>
<dbReference type="EMBL" id="AP023354">
    <property type="protein sequence ID" value="BCJ31323.1"/>
    <property type="molecule type" value="Genomic_DNA"/>
</dbReference>
<organism evidence="2 3">
    <name type="scientific">Actinocatenispora sera</name>
    <dbReference type="NCBI Taxonomy" id="390989"/>
    <lineage>
        <taxon>Bacteria</taxon>
        <taxon>Bacillati</taxon>
        <taxon>Actinomycetota</taxon>
        <taxon>Actinomycetes</taxon>
        <taxon>Micromonosporales</taxon>
        <taxon>Micromonosporaceae</taxon>
        <taxon>Actinocatenispora</taxon>
    </lineage>
</organism>
<proteinExistence type="predicted"/>
<accession>A0A810L7N9</accession>
<gene>
    <name evidence="2" type="ORF">Asera_54310</name>
</gene>
<dbReference type="KEGG" id="aser:Asera_54310"/>
<dbReference type="AlphaFoldDB" id="A0A810L7N9"/>
<evidence type="ECO:0000313" key="3">
    <source>
        <dbReference type="Proteomes" id="UP000680750"/>
    </source>
</evidence>
<protein>
    <submittedName>
        <fullName evidence="2">Uncharacterized protein</fullName>
    </submittedName>
</protein>